<keyword evidence="3 5" id="KW-0653">Protein transport</keyword>
<dbReference type="GO" id="GO:0035615">
    <property type="term" value="F:clathrin adaptor activity"/>
    <property type="evidence" value="ECO:0007669"/>
    <property type="project" value="InterPro"/>
</dbReference>
<dbReference type="Pfam" id="PF14807">
    <property type="entry name" value="AP4E_app_platf"/>
    <property type="match status" value="1"/>
</dbReference>
<evidence type="ECO:0000256" key="7">
    <source>
        <dbReference type="SAM" id="MobiDB-lite"/>
    </source>
</evidence>
<dbReference type="InterPro" id="IPR002553">
    <property type="entry name" value="Clathrin/coatomer_adapt-like_N"/>
</dbReference>
<dbReference type="Gene3D" id="1.25.10.10">
    <property type="entry name" value="Leucine-rich Repeat Variant"/>
    <property type="match status" value="1"/>
</dbReference>
<dbReference type="PANTHER" id="PTHR22780">
    <property type="entry name" value="ADAPTIN, ALPHA/GAMMA/EPSILON"/>
    <property type="match status" value="1"/>
</dbReference>
<reference evidence="9 10" key="1">
    <citation type="submission" date="2019-01" db="EMBL/GenBank/DDBJ databases">
        <title>Nuclear Genome Assembly of the Microalgal Biofuel strain Nannochloropsis salina CCMP1776.</title>
        <authorList>
            <person name="Hovde B."/>
        </authorList>
    </citation>
    <scope>NUCLEOTIDE SEQUENCE [LARGE SCALE GENOMIC DNA]</scope>
    <source>
        <strain evidence="9 10">CCMP1776</strain>
    </source>
</reference>
<evidence type="ECO:0000313" key="9">
    <source>
        <dbReference type="EMBL" id="TFJ83808.1"/>
    </source>
</evidence>
<keyword evidence="4 5" id="KW-0472">Membrane</keyword>
<feature type="region of interest" description="Disordered" evidence="7">
    <location>
        <begin position="717"/>
        <end position="783"/>
    </location>
</feature>
<evidence type="ECO:0000256" key="2">
    <source>
        <dbReference type="ARBA" id="ARBA00022448"/>
    </source>
</evidence>
<dbReference type="InterPro" id="IPR050840">
    <property type="entry name" value="Adaptor_Complx_Large_Subunit"/>
</dbReference>
<dbReference type="GO" id="GO:0006886">
    <property type="term" value="P:intracellular protein transport"/>
    <property type="evidence" value="ECO:0007669"/>
    <property type="project" value="UniProtKB-UniRule"/>
</dbReference>
<keyword evidence="5" id="KW-0168">Coated pit</keyword>
<dbReference type="Proteomes" id="UP000355283">
    <property type="component" value="Unassembled WGS sequence"/>
</dbReference>
<evidence type="ECO:0000256" key="4">
    <source>
        <dbReference type="ARBA" id="ARBA00023136"/>
    </source>
</evidence>
<dbReference type="AlphaFoldDB" id="A0A4D9D583"/>
<dbReference type="OrthoDB" id="29308at2759"/>
<dbReference type="InterPro" id="IPR017104">
    <property type="entry name" value="AP2_complex_asu"/>
</dbReference>
<dbReference type="Pfam" id="PF01602">
    <property type="entry name" value="Adaptin_N"/>
    <property type="match status" value="1"/>
</dbReference>
<keyword evidence="2 5" id="KW-0813">Transport</keyword>
<evidence type="ECO:0000256" key="3">
    <source>
        <dbReference type="ARBA" id="ARBA00022927"/>
    </source>
</evidence>
<protein>
    <recommendedName>
        <fullName evidence="5">AP-2 complex subunit alpha</fullName>
    </recommendedName>
</protein>
<proteinExistence type="inferred from homology"/>
<evidence type="ECO:0000259" key="8">
    <source>
        <dbReference type="SMART" id="SM01356"/>
    </source>
</evidence>
<dbReference type="InterPro" id="IPR028269">
    <property type="entry name" value="AP4E1_C"/>
</dbReference>
<evidence type="ECO:0000256" key="5">
    <source>
        <dbReference type="PIRNR" id="PIRNR037091"/>
    </source>
</evidence>
<evidence type="ECO:0000313" key="10">
    <source>
        <dbReference type="Proteomes" id="UP000355283"/>
    </source>
</evidence>
<dbReference type="InterPro" id="IPR011989">
    <property type="entry name" value="ARM-like"/>
</dbReference>
<gene>
    <name evidence="9" type="ORF">NSK_004910</name>
</gene>
<feature type="region of interest" description="Disordered" evidence="7">
    <location>
        <begin position="863"/>
        <end position="883"/>
    </location>
</feature>
<dbReference type="SUPFAM" id="SSF48371">
    <property type="entry name" value="ARM repeat"/>
    <property type="match status" value="1"/>
</dbReference>
<comment type="function">
    <text evidence="5">Adaptins are components of the adaptor complexes which link clathrin to receptors in coated vesicles. Clathrin-associated protein complexes are believed to interact with the cytoplasmic tails of membrane proteins, leading to their selection and concentration.</text>
</comment>
<dbReference type="GO" id="GO:0030122">
    <property type="term" value="C:AP-2 adaptor complex"/>
    <property type="evidence" value="ECO:0007669"/>
    <property type="project" value="InterPro"/>
</dbReference>
<accession>A0A4D9D583</accession>
<feature type="compositionally biased region" description="Low complexity" evidence="7">
    <location>
        <begin position="871"/>
        <end position="882"/>
    </location>
</feature>
<name>A0A4D9D583_9STRA</name>
<sequence length="1072" mass="115998">MADLASSIINMSTSLRGDFFELVKAIGECRSKQEEDRIVVDEIAVLKAKMSTQATFSKKMKEYLVRLIYCEMLGHDASFGYIKAVELCASSNLLQKRVGYLTASLCLAPDHEFRFMLVNQFTRDMASINYLEVCAALNAVCRLATVDTIPALLSEVTSKLRHEQEAVRKKAVMALHRFHKLQPGSIAHLDDRIRRALCDKDPSVMAAVLCLLLDLIYASPAPYRDLVPSFVSILKQIVDHRLPRDYDYHRVPAPWVQMHLLRILALLGASDQRSSEGMYEVLIEVMRRADTGINVGYAIVYECVRTVTTIYPNTVLLDTAAGSIARFIGSENHNLKYLGIKGLASIVKDHPRYASQHQLAVIDCLEDPDETLKRKTLDLLYRMTNPVNVEFIIAKLLEYLEKATDPFLRSDLVDRISHSAERYAPSTSWYIQTMTRIFLLAGDLVKLEAAHTLMQLIAEGTGEDDEADEQLRRDAVENYTSLLWDDALKTVGGASLPDILVQTMSWTLGEYGYLSKRLPQSELIEYLAADIAHRPFVDPCTRGFVVAAVVKLVAQTGSCPVAVSSLIALYSQSRNLDLQQRCLEYTALLQAPSLLVDVLPVDASCEDLDVDESLPFLESFVQAAIARGAPRYCPPPEHVEVLGLAEGYQVKGPGLKLAPYAKPAHTLPGAVPGSLLAGLSVKGASLSTSSPSSGPNPVCDTGSVAKQGLRPVAQIWSRQGAVHGPKGVGTPNGTRSTTVHAATAPTSSLGLSSGSMGDHGLAREGQSGDSGTGSLEPSRREMTEKEKMAQALFGGLVSPPSEFVRPMWGAGGSKVGAVAFKSAVPHKSFNAVEKGSPGIAARGPKSSEGAVNLLEMDGANEMGTPKVSANTSTPLSSSCPPSRRGQTIAPSLFDFGDEANALHSKFKSIPPSETTAVLAPVSLHPSHLTSQGDPFAGLSGVAMQSSHSGTSGSSQFSLAGHKLHPLPINTEEFGARWTQMRFQFPALGTRTFCRELDVLAGAFQELGMNVVESIPRTAEVIAAGRLGAEGGIEVLLHAKFHNQTGITDCIVKCDNHDIARKLCERLVRALSK</sequence>
<feature type="binding site" evidence="6">
    <location>
        <position position="49"/>
    </location>
    <ligand>
        <name>a 1,2-diacyl-sn-glycero-3-phospho-(1D-myo-inositol-3,4,5-trisphosphate)</name>
        <dbReference type="ChEBI" id="CHEBI:57836"/>
    </ligand>
</feature>
<dbReference type="EMBL" id="SDOX01000021">
    <property type="protein sequence ID" value="TFJ83808.1"/>
    <property type="molecule type" value="Genomic_DNA"/>
</dbReference>
<evidence type="ECO:0000256" key="6">
    <source>
        <dbReference type="PIRSR" id="PIRSR037091-1"/>
    </source>
</evidence>
<dbReference type="InterPro" id="IPR016024">
    <property type="entry name" value="ARM-type_fold"/>
</dbReference>
<keyword evidence="5" id="KW-0254">Endocytosis</keyword>
<comment type="similarity">
    <text evidence="5">Belongs to the adaptor complexes large subunit family.</text>
</comment>
<feature type="domain" description="AP-4 complex subunit epsilon-1 C-terminal" evidence="8">
    <location>
        <begin position="964"/>
        <end position="1071"/>
    </location>
</feature>
<dbReference type="GO" id="GO:0072583">
    <property type="term" value="P:clathrin-dependent endocytosis"/>
    <property type="evidence" value="ECO:0007669"/>
    <property type="project" value="InterPro"/>
</dbReference>
<keyword evidence="10" id="KW-1185">Reference proteome</keyword>
<evidence type="ECO:0000256" key="1">
    <source>
        <dbReference type="ARBA" id="ARBA00004184"/>
    </source>
</evidence>
<comment type="subcellular location">
    <subcellularLocation>
        <location evidence="1">Endomembrane system</location>
        <topology evidence="1">Peripheral membrane protein</topology>
    </subcellularLocation>
    <subcellularLocation>
        <location evidence="5">Membrane</location>
        <location evidence="5">Coated pit</location>
    </subcellularLocation>
</comment>
<dbReference type="PIRSF" id="PIRSF037091">
    <property type="entry name" value="AP2_complex_alpha"/>
    <property type="match status" value="1"/>
</dbReference>
<dbReference type="SMART" id="SM01356">
    <property type="entry name" value="AP4E_app_platf"/>
    <property type="match status" value="1"/>
</dbReference>
<feature type="compositionally biased region" description="Polar residues" evidence="7">
    <location>
        <begin position="731"/>
        <end position="746"/>
    </location>
</feature>
<organism evidence="9 10">
    <name type="scientific">Nannochloropsis salina CCMP1776</name>
    <dbReference type="NCBI Taxonomy" id="1027361"/>
    <lineage>
        <taxon>Eukaryota</taxon>
        <taxon>Sar</taxon>
        <taxon>Stramenopiles</taxon>
        <taxon>Ochrophyta</taxon>
        <taxon>Eustigmatophyceae</taxon>
        <taxon>Eustigmatales</taxon>
        <taxon>Monodopsidaceae</taxon>
        <taxon>Microchloropsis</taxon>
        <taxon>Microchloropsis salina</taxon>
    </lineage>
</organism>
<comment type="caution">
    <text evidence="9">The sequence shown here is derived from an EMBL/GenBank/DDBJ whole genome shotgun (WGS) entry which is preliminary data.</text>
</comment>